<sequence>MRKSSVVPEPYKRHNNSSPHHGPPEAGKAGERRKSLFPVAGARRMSLHPLEIAKLAKKGLKPGLDGREATSASMQPNLEPTYRMEPGGRRFYAPEVHQIIKDTLENHLDGFQFNPKFTQTMTKVLSDELKDRVKQLAFDRYKIVTTVVMGERREQGVMITSRCAWDVKLDSYATYTFQNKSLFCTASVYGVYRE</sequence>
<dbReference type="PANTHER" id="PTHR21255">
    <property type="entry name" value="T-COMPLEX-ASSOCIATED-TESTIS-EXPRESSED 1/ DYNEIN LIGHT CHAIN"/>
    <property type="match status" value="1"/>
</dbReference>
<dbReference type="Proteomes" id="UP001519460">
    <property type="component" value="Unassembled WGS sequence"/>
</dbReference>
<dbReference type="CDD" id="cd21451">
    <property type="entry name" value="DLC-like_TCTEX1D"/>
    <property type="match status" value="1"/>
</dbReference>
<evidence type="ECO:0000256" key="2">
    <source>
        <dbReference type="SAM" id="MobiDB-lite"/>
    </source>
</evidence>
<name>A0ABD0L958_9CAEN</name>
<dbReference type="AlphaFoldDB" id="A0ABD0L958"/>
<gene>
    <name evidence="3" type="ORF">BaRGS_00012865</name>
</gene>
<comment type="similarity">
    <text evidence="1">Belongs to the dynein light chain Tctex-type family.</text>
</comment>
<feature type="region of interest" description="Disordered" evidence="2">
    <location>
        <begin position="1"/>
        <end position="36"/>
    </location>
</feature>
<accession>A0ABD0L958</accession>
<dbReference type="InterPro" id="IPR005334">
    <property type="entry name" value="Tctex-1-like"/>
</dbReference>
<dbReference type="EMBL" id="JACVVK020000071">
    <property type="protein sequence ID" value="KAK7495875.1"/>
    <property type="molecule type" value="Genomic_DNA"/>
</dbReference>
<evidence type="ECO:0000313" key="4">
    <source>
        <dbReference type="Proteomes" id="UP001519460"/>
    </source>
</evidence>
<feature type="region of interest" description="Disordered" evidence="2">
    <location>
        <begin position="61"/>
        <end position="84"/>
    </location>
</feature>
<evidence type="ECO:0000256" key="1">
    <source>
        <dbReference type="ARBA" id="ARBA00005361"/>
    </source>
</evidence>
<organism evidence="3 4">
    <name type="scientific">Batillaria attramentaria</name>
    <dbReference type="NCBI Taxonomy" id="370345"/>
    <lineage>
        <taxon>Eukaryota</taxon>
        <taxon>Metazoa</taxon>
        <taxon>Spiralia</taxon>
        <taxon>Lophotrochozoa</taxon>
        <taxon>Mollusca</taxon>
        <taxon>Gastropoda</taxon>
        <taxon>Caenogastropoda</taxon>
        <taxon>Sorbeoconcha</taxon>
        <taxon>Cerithioidea</taxon>
        <taxon>Batillariidae</taxon>
        <taxon>Batillaria</taxon>
    </lineage>
</organism>
<evidence type="ECO:0000313" key="3">
    <source>
        <dbReference type="EMBL" id="KAK7495875.1"/>
    </source>
</evidence>
<comment type="caution">
    <text evidence="3">The sequence shown here is derived from an EMBL/GenBank/DDBJ whole genome shotgun (WGS) entry which is preliminary data.</text>
</comment>
<dbReference type="PANTHER" id="PTHR21255:SF65">
    <property type="entry name" value="TCTEX1 DOMAIN-CONTAINING PROTEIN 2"/>
    <property type="match status" value="1"/>
</dbReference>
<keyword evidence="4" id="KW-1185">Reference proteome</keyword>
<reference evidence="3 4" key="1">
    <citation type="journal article" date="2023" name="Sci. Data">
        <title>Genome assembly of the Korean intertidal mud-creeper Batillaria attramentaria.</title>
        <authorList>
            <person name="Patra A.K."/>
            <person name="Ho P.T."/>
            <person name="Jun S."/>
            <person name="Lee S.J."/>
            <person name="Kim Y."/>
            <person name="Won Y.J."/>
        </authorList>
    </citation>
    <scope>NUCLEOTIDE SEQUENCE [LARGE SCALE GENOMIC DNA]</scope>
    <source>
        <strain evidence="3">Wonlab-2016</strain>
    </source>
</reference>
<protein>
    <submittedName>
        <fullName evidence="3">Uncharacterized protein</fullName>
    </submittedName>
</protein>
<dbReference type="InterPro" id="IPR038586">
    <property type="entry name" value="Tctex-1-like_sf"/>
</dbReference>
<proteinExistence type="inferred from homology"/>
<dbReference type="Pfam" id="PF03645">
    <property type="entry name" value="Tctex-1"/>
    <property type="match status" value="1"/>
</dbReference>
<dbReference type="Gene3D" id="3.30.1140.40">
    <property type="entry name" value="Tctex-1"/>
    <property type="match status" value="1"/>
</dbReference>